<reference evidence="16" key="2">
    <citation type="submission" date="2025-08" db="UniProtKB">
        <authorList>
            <consortium name="Ensembl"/>
        </authorList>
    </citation>
    <scope>IDENTIFICATION</scope>
</reference>
<reference evidence="16" key="3">
    <citation type="submission" date="2025-09" db="UniProtKB">
        <authorList>
            <consortium name="Ensembl"/>
        </authorList>
    </citation>
    <scope>IDENTIFICATION</scope>
</reference>
<accession>A0AAQ4RDF9</accession>
<evidence type="ECO:0000313" key="17">
    <source>
        <dbReference type="Proteomes" id="UP000007635"/>
    </source>
</evidence>
<keyword evidence="7 13" id="KW-0472">Membrane</keyword>
<evidence type="ECO:0000256" key="11">
    <source>
        <dbReference type="ARBA" id="ARBA00045953"/>
    </source>
</evidence>
<evidence type="ECO:0000256" key="9">
    <source>
        <dbReference type="ARBA" id="ARBA00023207"/>
    </source>
</evidence>
<dbReference type="Proteomes" id="UP000007635">
    <property type="component" value="Unassembled WGS sequence"/>
</dbReference>
<evidence type="ECO:0000256" key="3">
    <source>
        <dbReference type="ARBA" id="ARBA00010241"/>
    </source>
</evidence>
<evidence type="ECO:0000256" key="10">
    <source>
        <dbReference type="ARBA" id="ARBA00040280"/>
    </source>
</evidence>
<dbReference type="AlphaFoldDB" id="A0AAQ4RDF9"/>
<evidence type="ECO:0000256" key="12">
    <source>
        <dbReference type="SAM" id="MobiDB-lite"/>
    </source>
</evidence>
<evidence type="ECO:0000256" key="8">
    <source>
        <dbReference type="ARBA" id="ARBA00023180"/>
    </source>
</evidence>
<proteinExistence type="inferred from homology"/>
<evidence type="ECO:0000256" key="4">
    <source>
        <dbReference type="ARBA" id="ARBA00022692"/>
    </source>
</evidence>
<evidence type="ECO:0000256" key="7">
    <source>
        <dbReference type="ARBA" id="ARBA00023136"/>
    </source>
</evidence>
<dbReference type="PANTHER" id="PTHR10915:SF3">
    <property type="entry name" value="SYNDECAN-4"/>
    <property type="match status" value="1"/>
</dbReference>
<feature type="transmembrane region" description="Helical" evidence="13">
    <location>
        <begin position="184"/>
        <end position="206"/>
    </location>
</feature>
<evidence type="ECO:0000256" key="14">
    <source>
        <dbReference type="SAM" id="SignalP"/>
    </source>
</evidence>
<dbReference type="Ensembl" id="ENSGACT00000031250.1">
    <property type="protein sequence ID" value="ENSGACP00000061679.1"/>
    <property type="gene ID" value="ENSGACG00000026245.1"/>
</dbReference>
<feature type="signal peptide" evidence="14">
    <location>
        <begin position="1"/>
        <end position="19"/>
    </location>
</feature>
<keyword evidence="8" id="KW-0325">Glycoprotein</keyword>
<keyword evidence="9" id="KW-0357">Heparan sulfate</keyword>
<dbReference type="GO" id="GO:0016477">
    <property type="term" value="P:cell migration"/>
    <property type="evidence" value="ECO:0007669"/>
    <property type="project" value="TreeGrafter"/>
</dbReference>
<comment type="similarity">
    <text evidence="3">Belongs to the neurexin family.</text>
</comment>
<keyword evidence="5" id="KW-0654">Proteoglycan</keyword>
<dbReference type="InterPro" id="IPR001050">
    <property type="entry name" value="Syndecan"/>
</dbReference>
<feature type="chain" id="PRO_5042952020" description="Syndecan-4" evidence="14">
    <location>
        <begin position="20"/>
        <end position="234"/>
    </location>
</feature>
<feature type="compositionally biased region" description="Acidic residues" evidence="12">
    <location>
        <begin position="59"/>
        <end position="93"/>
    </location>
</feature>
<comment type="similarity">
    <text evidence="2">Belongs to the syndecan proteoglycan family.</text>
</comment>
<evidence type="ECO:0000256" key="13">
    <source>
        <dbReference type="SAM" id="Phobius"/>
    </source>
</evidence>
<evidence type="ECO:0000259" key="15">
    <source>
        <dbReference type="SMART" id="SM00294"/>
    </source>
</evidence>
<dbReference type="InterPro" id="IPR027789">
    <property type="entry name" value="Syndecan/Neurexin_dom"/>
</dbReference>
<dbReference type="InterPro" id="IPR003585">
    <property type="entry name" value="Neurexin-like"/>
</dbReference>
<dbReference type="GO" id="GO:0016020">
    <property type="term" value="C:membrane"/>
    <property type="evidence" value="ECO:0007669"/>
    <property type="project" value="UniProtKB-SubCell"/>
</dbReference>
<protein>
    <recommendedName>
        <fullName evidence="10">Syndecan-4</fullName>
    </recommendedName>
</protein>
<reference evidence="16 17" key="1">
    <citation type="journal article" date="2021" name="G3 (Bethesda)">
        <title>Improved contiguity of the threespine stickleback genome using long-read sequencing.</title>
        <authorList>
            <person name="Nath S."/>
            <person name="Shaw D.E."/>
            <person name="White M.A."/>
        </authorList>
    </citation>
    <scope>NUCLEOTIDE SEQUENCE [LARGE SCALE GENOMIC DNA]</scope>
    <source>
        <strain evidence="16 17">Lake Benthic</strain>
    </source>
</reference>
<feature type="domain" description="Neurexin/syndecan/glycophorin C" evidence="15">
    <location>
        <begin position="205"/>
        <end position="223"/>
    </location>
</feature>
<keyword evidence="14" id="KW-0732">Signal</keyword>
<evidence type="ECO:0000256" key="1">
    <source>
        <dbReference type="ARBA" id="ARBA00004479"/>
    </source>
</evidence>
<dbReference type="GeneTree" id="ENSGT00940000160663"/>
<evidence type="ECO:0000313" key="16">
    <source>
        <dbReference type="Ensembl" id="ENSGACP00000061679.1"/>
    </source>
</evidence>
<organism evidence="16 17">
    <name type="scientific">Gasterosteus aculeatus aculeatus</name>
    <name type="common">three-spined stickleback</name>
    <dbReference type="NCBI Taxonomy" id="481459"/>
    <lineage>
        <taxon>Eukaryota</taxon>
        <taxon>Metazoa</taxon>
        <taxon>Chordata</taxon>
        <taxon>Craniata</taxon>
        <taxon>Vertebrata</taxon>
        <taxon>Euteleostomi</taxon>
        <taxon>Actinopterygii</taxon>
        <taxon>Neopterygii</taxon>
        <taxon>Teleostei</taxon>
        <taxon>Neoteleostei</taxon>
        <taxon>Acanthomorphata</taxon>
        <taxon>Eupercaria</taxon>
        <taxon>Perciformes</taxon>
        <taxon>Cottioidei</taxon>
        <taxon>Gasterosteales</taxon>
        <taxon>Gasterosteidae</taxon>
        <taxon>Gasterosteus</taxon>
    </lineage>
</organism>
<evidence type="ECO:0000256" key="2">
    <source>
        <dbReference type="ARBA" id="ARBA00005343"/>
    </source>
</evidence>
<feature type="compositionally biased region" description="Basic and acidic residues" evidence="12">
    <location>
        <begin position="107"/>
        <end position="125"/>
    </location>
</feature>
<sequence length="234" mass="25332">MTPALRVCLVLLLSASVLSESVRETETWMPMKTTQTVAMSTRHHSVESSGDGSDFGFTDGEEDKYEEEDDDDDDDDNYTDPMDEEFSGSGDEDAPVRESEPSAQPEVHNKKVPEERPPVDSDPRANEIPMPTEPVDTHPSNVLMAHAGDSIFNKTEVLAGQCGSNAPTPLFSSSPLLKAGLSPAALIAGGGVGLMFAVLLIVLLIYRVKKKDEGSYDLGKKPIYKKAPTTEIYA</sequence>
<dbReference type="SMART" id="SM00294">
    <property type="entry name" value="4.1m"/>
    <property type="match status" value="1"/>
</dbReference>
<name>A0AAQ4RDF9_GASAC</name>
<feature type="compositionally biased region" description="Low complexity" evidence="12">
    <location>
        <begin position="47"/>
        <end position="58"/>
    </location>
</feature>
<dbReference type="Pfam" id="PF01034">
    <property type="entry name" value="Syndecan"/>
    <property type="match status" value="1"/>
</dbReference>
<dbReference type="GO" id="GO:0009986">
    <property type="term" value="C:cell surface"/>
    <property type="evidence" value="ECO:0007669"/>
    <property type="project" value="TreeGrafter"/>
</dbReference>
<evidence type="ECO:0000256" key="6">
    <source>
        <dbReference type="ARBA" id="ARBA00022989"/>
    </source>
</evidence>
<dbReference type="PANTHER" id="PTHR10915">
    <property type="entry name" value="SYNDECAN"/>
    <property type="match status" value="1"/>
</dbReference>
<comment type="function">
    <text evidence="11">Cell surface proteoglycan which regulates exosome biogenesis in concert with SDCBP and PDCD6IP.</text>
</comment>
<feature type="region of interest" description="Disordered" evidence="12">
    <location>
        <begin position="35"/>
        <end position="140"/>
    </location>
</feature>
<comment type="subcellular location">
    <subcellularLocation>
        <location evidence="1">Membrane</location>
        <topology evidence="1">Single-pass type I membrane protein</topology>
    </subcellularLocation>
</comment>
<evidence type="ECO:0000256" key="5">
    <source>
        <dbReference type="ARBA" id="ARBA00022974"/>
    </source>
</evidence>
<keyword evidence="17" id="KW-1185">Reference proteome</keyword>
<keyword evidence="4 13" id="KW-0812">Transmembrane</keyword>
<keyword evidence="6 13" id="KW-1133">Transmembrane helix</keyword>